<dbReference type="RefSeq" id="WP_226767049.1">
    <property type="nucleotide sequence ID" value="NZ_BAAAEO010000003.1"/>
</dbReference>
<protein>
    <submittedName>
        <fullName evidence="4">Zeta toxin family protein</fullName>
    </submittedName>
</protein>
<proteinExistence type="predicted"/>
<dbReference type="Pfam" id="PF06414">
    <property type="entry name" value="Zeta_toxin"/>
    <property type="match status" value="1"/>
</dbReference>
<gene>
    <name evidence="4" type="ORF">GCM10009098_21750</name>
</gene>
<dbReference type="EMBL" id="BAAAEO010000003">
    <property type="protein sequence ID" value="GAA0553649.1"/>
    <property type="molecule type" value="Genomic_DNA"/>
</dbReference>
<evidence type="ECO:0000313" key="5">
    <source>
        <dbReference type="Proteomes" id="UP001501169"/>
    </source>
</evidence>
<reference evidence="4 5" key="1">
    <citation type="journal article" date="2019" name="Int. J. Syst. Evol. Microbiol.">
        <title>The Global Catalogue of Microorganisms (GCM) 10K type strain sequencing project: providing services to taxonomists for standard genome sequencing and annotation.</title>
        <authorList>
            <consortium name="The Broad Institute Genomics Platform"/>
            <consortium name="The Broad Institute Genome Sequencing Center for Infectious Disease"/>
            <person name="Wu L."/>
            <person name="Ma J."/>
        </authorList>
    </citation>
    <scope>NUCLEOTIDE SEQUENCE [LARGE SCALE GENOMIC DNA]</scope>
    <source>
        <strain evidence="4 5">JCM 14331</strain>
    </source>
</reference>
<organism evidence="4 5">
    <name type="scientific">Rheinheimera aquimaris</name>
    <dbReference type="NCBI Taxonomy" id="412437"/>
    <lineage>
        <taxon>Bacteria</taxon>
        <taxon>Pseudomonadati</taxon>
        <taxon>Pseudomonadota</taxon>
        <taxon>Gammaproteobacteria</taxon>
        <taxon>Chromatiales</taxon>
        <taxon>Chromatiaceae</taxon>
        <taxon>Rheinheimera</taxon>
    </lineage>
</organism>
<sequence>MYSHQEQAIINAACEFAKRNRERIAKQLTDINLYPTMEQPTAVFMAGAPGAGKTEVSQALAAQFSNTLRIDADEYRSLLPGYDGSNSHLFQGAVSLLVERILDKVFKNKQSFILDGTFSSLKVARKNVDRALRHGHVVELMYVFQSPIVSWGFVEAREQQEGRRILLDTFIDQFLASKQVIDQIKHDFADAVNVTLLMKDLDINSTEYINVDKRIDDHLEWNYNARQLKEDLLKTVV</sequence>
<keyword evidence="5" id="KW-1185">Reference proteome</keyword>
<dbReference type="Gene3D" id="3.40.50.300">
    <property type="entry name" value="P-loop containing nucleotide triphosphate hydrolases"/>
    <property type="match status" value="1"/>
</dbReference>
<comment type="caution">
    <text evidence="4">The sequence shown here is derived from an EMBL/GenBank/DDBJ whole genome shotgun (WGS) entry which is preliminary data.</text>
</comment>
<dbReference type="SUPFAM" id="SSF52540">
    <property type="entry name" value="P-loop containing nucleoside triphosphate hydrolases"/>
    <property type="match status" value="1"/>
</dbReference>
<keyword evidence="2" id="KW-0067">ATP-binding</keyword>
<feature type="domain" description="Zeta toxin" evidence="3">
    <location>
        <begin position="27"/>
        <end position="195"/>
    </location>
</feature>
<name>A0ABN1DVY4_9GAMM</name>
<evidence type="ECO:0000259" key="3">
    <source>
        <dbReference type="Pfam" id="PF06414"/>
    </source>
</evidence>
<dbReference type="InterPro" id="IPR027417">
    <property type="entry name" value="P-loop_NTPase"/>
</dbReference>
<evidence type="ECO:0000256" key="1">
    <source>
        <dbReference type="ARBA" id="ARBA00022741"/>
    </source>
</evidence>
<keyword evidence="1" id="KW-0547">Nucleotide-binding</keyword>
<evidence type="ECO:0000313" key="4">
    <source>
        <dbReference type="EMBL" id="GAA0553649.1"/>
    </source>
</evidence>
<accession>A0ABN1DVY4</accession>
<dbReference type="Proteomes" id="UP001501169">
    <property type="component" value="Unassembled WGS sequence"/>
</dbReference>
<dbReference type="InterPro" id="IPR010488">
    <property type="entry name" value="Zeta_toxin_domain"/>
</dbReference>
<evidence type="ECO:0000256" key="2">
    <source>
        <dbReference type="ARBA" id="ARBA00022840"/>
    </source>
</evidence>